<keyword evidence="3" id="KW-0804">Transcription</keyword>
<protein>
    <submittedName>
        <fullName evidence="6">LacI family transcriptional regulator</fullName>
    </submittedName>
</protein>
<evidence type="ECO:0000259" key="5">
    <source>
        <dbReference type="PROSITE" id="PS50943"/>
    </source>
</evidence>
<evidence type="ECO:0000256" key="3">
    <source>
        <dbReference type="ARBA" id="ARBA00023163"/>
    </source>
</evidence>
<dbReference type="SUPFAM" id="SSF53822">
    <property type="entry name" value="Periplasmic binding protein-like I"/>
    <property type="match status" value="1"/>
</dbReference>
<gene>
    <name evidence="6" type="ORF">D7I47_07015</name>
</gene>
<evidence type="ECO:0000256" key="2">
    <source>
        <dbReference type="ARBA" id="ARBA00023125"/>
    </source>
</evidence>
<dbReference type="PANTHER" id="PTHR30146:SF153">
    <property type="entry name" value="LACTOSE OPERON REPRESSOR"/>
    <property type="match status" value="1"/>
</dbReference>
<reference evidence="7" key="1">
    <citation type="submission" date="2018-09" db="EMBL/GenBank/DDBJ databases">
        <title>Genome sequencing of strain 2DFWR-13.</title>
        <authorList>
            <person name="Heo J."/>
            <person name="Kim S.-J."/>
            <person name="Kwon S.-W."/>
        </authorList>
    </citation>
    <scope>NUCLEOTIDE SEQUENCE [LARGE SCALE GENOMIC DNA]</scope>
    <source>
        <strain evidence="7">2DFWR-13</strain>
    </source>
</reference>
<dbReference type="GO" id="GO:0003700">
    <property type="term" value="F:DNA-binding transcription factor activity"/>
    <property type="evidence" value="ECO:0007669"/>
    <property type="project" value="TreeGrafter"/>
</dbReference>
<evidence type="ECO:0000313" key="6">
    <source>
        <dbReference type="EMBL" id="AYF98028.1"/>
    </source>
</evidence>
<proteinExistence type="predicted"/>
<dbReference type="InterPro" id="IPR000843">
    <property type="entry name" value="HTH_LacI"/>
</dbReference>
<name>A0A387B8E4_9MICO</name>
<dbReference type="Proteomes" id="UP000278886">
    <property type="component" value="Chromosome"/>
</dbReference>
<dbReference type="InterPro" id="IPR028082">
    <property type="entry name" value="Peripla_BP_I"/>
</dbReference>
<dbReference type="PANTHER" id="PTHR30146">
    <property type="entry name" value="LACI-RELATED TRANSCRIPTIONAL REPRESSOR"/>
    <property type="match status" value="1"/>
</dbReference>
<dbReference type="Pfam" id="PF13377">
    <property type="entry name" value="Peripla_BP_3"/>
    <property type="match status" value="1"/>
</dbReference>
<accession>A0A387B8E4</accession>
<sequence length="334" mass="36409">MATIGDVAKAAGVSRSTVSYALSGKRAISGETRERIEEAIRELGFTPNAGARALATSQTKVIGLLVQFFRDEFSPAMLQYVLPISDAAREAGYDILMVTEDDGPRALKRITDSDMVDGVVLLNVAEHDARVPLLRGARQPGALVGMPHDTEGLDVFDLDFGEAARMLVDHLHELGHREIVLISPNEHVITRGGAYVWRFRNAALERGARYGLRMHSYYGESQQPAITEAWNRILDERPTATAVIVHNDAMIAALPPVLNARGVEVPRDLSVVGIFSEDFGRLFSLPYTAIETSPDKLGRAAVQALVQRMRDGEGAAAPVVRFIAPELTDRGSTR</sequence>
<dbReference type="CDD" id="cd06267">
    <property type="entry name" value="PBP1_LacI_sugar_binding-like"/>
    <property type="match status" value="1"/>
</dbReference>
<dbReference type="GO" id="GO:0000976">
    <property type="term" value="F:transcription cis-regulatory region binding"/>
    <property type="evidence" value="ECO:0007669"/>
    <property type="project" value="TreeGrafter"/>
</dbReference>
<dbReference type="OrthoDB" id="252678at2"/>
<keyword evidence="2" id="KW-0238">DNA-binding</keyword>
<dbReference type="KEGG" id="lyd:D7I47_07015"/>
<dbReference type="InterPro" id="IPR001387">
    <property type="entry name" value="Cro/C1-type_HTH"/>
</dbReference>
<feature type="domain" description="HTH lacI-type" evidence="4">
    <location>
        <begin position="2"/>
        <end position="56"/>
    </location>
</feature>
<dbReference type="EMBL" id="CP032630">
    <property type="protein sequence ID" value="AYF98028.1"/>
    <property type="molecule type" value="Genomic_DNA"/>
</dbReference>
<keyword evidence="1" id="KW-0805">Transcription regulation</keyword>
<dbReference type="PROSITE" id="PS50943">
    <property type="entry name" value="HTH_CROC1"/>
    <property type="match status" value="1"/>
</dbReference>
<dbReference type="SMART" id="SM00354">
    <property type="entry name" value="HTH_LACI"/>
    <property type="match status" value="1"/>
</dbReference>
<dbReference type="PROSITE" id="PS00356">
    <property type="entry name" value="HTH_LACI_1"/>
    <property type="match status" value="1"/>
</dbReference>
<dbReference type="RefSeq" id="WP_120762376.1">
    <property type="nucleotide sequence ID" value="NZ_CP032630.1"/>
</dbReference>
<dbReference type="Gene3D" id="3.40.50.2300">
    <property type="match status" value="2"/>
</dbReference>
<dbReference type="Gene3D" id="1.10.260.40">
    <property type="entry name" value="lambda repressor-like DNA-binding domains"/>
    <property type="match status" value="1"/>
</dbReference>
<feature type="domain" description="HTH cro/C1-type" evidence="5">
    <location>
        <begin position="3"/>
        <end position="39"/>
    </location>
</feature>
<evidence type="ECO:0000256" key="1">
    <source>
        <dbReference type="ARBA" id="ARBA00023015"/>
    </source>
</evidence>
<dbReference type="CDD" id="cd01392">
    <property type="entry name" value="HTH_LacI"/>
    <property type="match status" value="1"/>
</dbReference>
<dbReference type="Pfam" id="PF00356">
    <property type="entry name" value="LacI"/>
    <property type="match status" value="1"/>
</dbReference>
<organism evidence="6 7">
    <name type="scientific">Protaetiibacter intestinalis</name>
    <dbReference type="NCBI Taxonomy" id="2419774"/>
    <lineage>
        <taxon>Bacteria</taxon>
        <taxon>Bacillati</taxon>
        <taxon>Actinomycetota</taxon>
        <taxon>Actinomycetes</taxon>
        <taxon>Micrococcales</taxon>
        <taxon>Microbacteriaceae</taxon>
        <taxon>Protaetiibacter</taxon>
    </lineage>
</organism>
<dbReference type="AlphaFoldDB" id="A0A387B8E4"/>
<dbReference type="InterPro" id="IPR010982">
    <property type="entry name" value="Lambda_DNA-bd_dom_sf"/>
</dbReference>
<dbReference type="InterPro" id="IPR046335">
    <property type="entry name" value="LacI/GalR-like_sensor"/>
</dbReference>
<evidence type="ECO:0000259" key="4">
    <source>
        <dbReference type="PROSITE" id="PS50932"/>
    </source>
</evidence>
<keyword evidence="7" id="KW-1185">Reference proteome</keyword>
<dbReference type="SUPFAM" id="SSF47413">
    <property type="entry name" value="lambda repressor-like DNA-binding domains"/>
    <property type="match status" value="1"/>
</dbReference>
<dbReference type="PROSITE" id="PS50932">
    <property type="entry name" value="HTH_LACI_2"/>
    <property type="match status" value="1"/>
</dbReference>
<evidence type="ECO:0000313" key="7">
    <source>
        <dbReference type="Proteomes" id="UP000278886"/>
    </source>
</evidence>